<organism evidence="1 2">
    <name type="scientific">Paramecium sonneborni</name>
    <dbReference type="NCBI Taxonomy" id="65129"/>
    <lineage>
        <taxon>Eukaryota</taxon>
        <taxon>Sar</taxon>
        <taxon>Alveolata</taxon>
        <taxon>Ciliophora</taxon>
        <taxon>Intramacronucleata</taxon>
        <taxon>Oligohymenophorea</taxon>
        <taxon>Peniculida</taxon>
        <taxon>Parameciidae</taxon>
        <taxon>Paramecium</taxon>
    </lineage>
</organism>
<dbReference type="AlphaFoldDB" id="A0A8S1NX54"/>
<proteinExistence type="predicted"/>
<sequence>MKIDLIICENWNKEYKELILKMQLQLFNNYNLKILKSWLSKKFPRRIQRKVRKRLNKLKKQFLLRQRQRIQIQKNQEMTNNITELMSKQDIIQINEYDKIKKQNFL</sequence>
<name>A0A8S1NX54_9CILI</name>
<dbReference type="EMBL" id="CAJJDN010000062">
    <property type="protein sequence ID" value="CAD8094105.1"/>
    <property type="molecule type" value="Genomic_DNA"/>
</dbReference>
<dbReference type="Proteomes" id="UP000692954">
    <property type="component" value="Unassembled WGS sequence"/>
</dbReference>
<keyword evidence="2" id="KW-1185">Reference proteome</keyword>
<reference evidence="1" key="1">
    <citation type="submission" date="2021-01" db="EMBL/GenBank/DDBJ databases">
        <authorList>
            <consortium name="Genoscope - CEA"/>
            <person name="William W."/>
        </authorList>
    </citation>
    <scope>NUCLEOTIDE SEQUENCE</scope>
</reference>
<comment type="caution">
    <text evidence="1">The sequence shown here is derived from an EMBL/GenBank/DDBJ whole genome shotgun (WGS) entry which is preliminary data.</text>
</comment>
<evidence type="ECO:0000313" key="1">
    <source>
        <dbReference type="EMBL" id="CAD8094105.1"/>
    </source>
</evidence>
<accession>A0A8S1NX54</accession>
<evidence type="ECO:0000313" key="2">
    <source>
        <dbReference type="Proteomes" id="UP000692954"/>
    </source>
</evidence>
<gene>
    <name evidence="1" type="ORF">PSON_ATCC_30995.1.T0620016</name>
</gene>
<protein>
    <submittedName>
        <fullName evidence="1">Uncharacterized protein</fullName>
    </submittedName>
</protein>